<dbReference type="GO" id="GO:0005576">
    <property type="term" value="C:extracellular region"/>
    <property type="evidence" value="ECO:0007669"/>
    <property type="project" value="InterPro"/>
</dbReference>
<dbReference type="InterPro" id="IPR014044">
    <property type="entry name" value="CAP_dom"/>
</dbReference>
<dbReference type="InterPro" id="IPR018244">
    <property type="entry name" value="Allrgn_V5/Tpx1_CS"/>
</dbReference>
<organism evidence="4 5">
    <name type="scientific">Rhynchospora tenuis</name>
    <dbReference type="NCBI Taxonomy" id="198213"/>
    <lineage>
        <taxon>Eukaryota</taxon>
        <taxon>Viridiplantae</taxon>
        <taxon>Streptophyta</taxon>
        <taxon>Embryophyta</taxon>
        <taxon>Tracheophyta</taxon>
        <taxon>Spermatophyta</taxon>
        <taxon>Magnoliopsida</taxon>
        <taxon>Liliopsida</taxon>
        <taxon>Poales</taxon>
        <taxon>Cyperaceae</taxon>
        <taxon>Cyperoideae</taxon>
        <taxon>Rhynchosporeae</taxon>
        <taxon>Rhynchospora</taxon>
    </lineage>
</organism>
<dbReference type="InterPro" id="IPR002413">
    <property type="entry name" value="V5_allergen-like"/>
</dbReference>
<dbReference type="AlphaFoldDB" id="A0AAD5ZM88"/>
<dbReference type="Pfam" id="PF00188">
    <property type="entry name" value="CAP"/>
    <property type="match status" value="1"/>
</dbReference>
<dbReference type="SUPFAM" id="SSF55797">
    <property type="entry name" value="PR-1-like"/>
    <property type="match status" value="1"/>
</dbReference>
<dbReference type="FunFam" id="3.40.33.10:FF:000004">
    <property type="entry name" value="CAP, cysteine-rich secretory protein, antigen 5"/>
    <property type="match status" value="1"/>
</dbReference>
<dbReference type="Proteomes" id="UP001210211">
    <property type="component" value="Unassembled WGS sequence"/>
</dbReference>
<dbReference type="PANTHER" id="PTHR10334">
    <property type="entry name" value="CYSTEINE-RICH SECRETORY PROTEIN-RELATED"/>
    <property type="match status" value="1"/>
</dbReference>
<comment type="function">
    <text evidence="1">Probably involved in the defense reaction of plants against pathogens.</text>
</comment>
<dbReference type="Gene3D" id="3.40.33.10">
    <property type="entry name" value="CAP"/>
    <property type="match status" value="1"/>
</dbReference>
<dbReference type="PROSITE" id="PS01010">
    <property type="entry name" value="CRISP_2"/>
    <property type="match status" value="1"/>
</dbReference>
<dbReference type="EMBL" id="JAMRDG010000001">
    <property type="protein sequence ID" value="KAJ3700413.1"/>
    <property type="molecule type" value="Genomic_DNA"/>
</dbReference>
<dbReference type="PROSITE" id="PS01009">
    <property type="entry name" value="CRISP_1"/>
    <property type="match status" value="1"/>
</dbReference>
<comment type="caution">
    <text evidence="4">The sequence shown here is derived from an EMBL/GenBank/DDBJ whole genome shotgun (WGS) entry which is preliminary data.</text>
</comment>
<dbReference type="InterPro" id="IPR035940">
    <property type="entry name" value="CAP_sf"/>
</dbReference>
<dbReference type="PRINTS" id="PR00838">
    <property type="entry name" value="V5ALLERGEN"/>
</dbReference>
<evidence type="ECO:0000259" key="3">
    <source>
        <dbReference type="SMART" id="SM00198"/>
    </source>
</evidence>
<dbReference type="PRINTS" id="PR00837">
    <property type="entry name" value="V5TPXLIKE"/>
</dbReference>
<dbReference type="CDD" id="cd05381">
    <property type="entry name" value="CAP_PR-1"/>
    <property type="match status" value="1"/>
</dbReference>
<keyword evidence="2" id="KW-0568">Pathogenesis-related protein</keyword>
<accession>A0AAD5ZM88</accession>
<dbReference type="InterPro" id="IPR001283">
    <property type="entry name" value="CRISP-related"/>
</dbReference>
<keyword evidence="5" id="KW-1185">Reference proteome</keyword>
<evidence type="ECO:0000313" key="4">
    <source>
        <dbReference type="EMBL" id="KAJ3700413.1"/>
    </source>
</evidence>
<evidence type="ECO:0000256" key="1">
    <source>
        <dbReference type="ARBA" id="ARBA00003143"/>
    </source>
</evidence>
<sequence>MRKIMPIQEIKGDCALIHSGGPYGENLAWSSGKDYSTTDAVKSWVNEKDNYDYSTNTCVEGQQCGHYTQVVWRKSVKLGCAKVACDNDAGTFIICNYDPPGNYAGERPYEMLGMISEM</sequence>
<name>A0AAD5ZM88_9POAL</name>
<gene>
    <name evidence="4" type="ORF">LUZ61_004118</name>
</gene>
<reference evidence="4 5" key="1">
    <citation type="journal article" date="2022" name="Cell">
        <title>Repeat-based holocentromeres influence genome architecture and karyotype evolution.</title>
        <authorList>
            <person name="Hofstatter P.G."/>
            <person name="Thangavel G."/>
            <person name="Lux T."/>
            <person name="Neumann P."/>
            <person name="Vondrak T."/>
            <person name="Novak P."/>
            <person name="Zhang M."/>
            <person name="Costa L."/>
            <person name="Castellani M."/>
            <person name="Scott A."/>
            <person name="Toegelov H."/>
            <person name="Fuchs J."/>
            <person name="Mata-Sucre Y."/>
            <person name="Dias Y."/>
            <person name="Vanzela A.L.L."/>
            <person name="Huettel B."/>
            <person name="Almeida C.C.S."/>
            <person name="Simkova H."/>
            <person name="Souza G."/>
            <person name="Pedrosa-Harand A."/>
            <person name="Macas J."/>
            <person name="Mayer K.F.X."/>
            <person name="Houben A."/>
            <person name="Marques A."/>
        </authorList>
    </citation>
    <scope>NUCLEOTIDE SEQUENCE [LARGE SCALE GENOMIC DNA]</scope>
    <source>
        <strain evidence="4">RhyTen1mFocal</strain>
    </source>
</reference>
<evidence type="ECO:0000256" key="2">
    <source>
        <dbReference type="ARBA" id="ARBA00023265"/>
    </source>
</evidence>
<proteinExistence type="predicted"/>
<keyword evidence="2" id="KW-0611">Plant defense</keyword>
<protein>
    <recommendedName>
        <fullName evidence="3">SCP domain-containing protein</fullName>
    </recommendedName>
</protein>
<feature type="domain" description="SCP" evidence="3">
    <location>
        <begin position="1"/>
        <end position="105"/>
    </location>
</feature>
<dbReference type="SMART" id="SM00198">
    <property type="entry name" value="SCP"/>
    <property type="match status" value="1"/>
</dbReference>
<evidence type="ECO:0000313" key="5">
    <source>
        <dbReference type="Proteomes" id="UP001210211"/>
    </source>
</evidence>